<evidence type="ECO:0000256" key="8">
    <source>
        <dbReference type="HAMAP-Rule" id="MF_00265"/>
    </source>
</evidence>
<evidence type="ECO:0000256" key="7">
    <source>
        <dbReference type="ARBA" id="ARBA00038093"/>
    </source>
</evidence>
<dbReference type="Gene3D" id="3.40.50.1010">
    <property type="entry name" value="5'-nuclease"/>
    <property type="match status" value="1"/>
</dbReference>
<keyword evidence="6 8" id="KW-0460">Magnesium</keyword>
<accession>A0A952KE62</accession>
<comment type="function">
    <text evidence="8">Toxic component of a toxin-antitoxin (TA) system. An RNase.</text>
</comment>
<dbReference type="CDD" id="cd18746">
    <property type="entry name" value="PIN_VapC4-5_FitB-like"/>
    <property type="match status" value="1"/>
</dbReference>
<evidence type="ECO:0000259" key="9">
    <source>
        <dbReference type="Pfam" id="PF01850"/>
    </source>
</evidence>
<dbReference type="GO" id="GO:0004540">
    <property type="term" value="F:RNA nuclease activity"/>
    <property type="evidence" value="ECO:0007669"/>
    <property type="project" value="InterPro"/>
</dbReference>
<evidence type="ECO:0000256" key="1">
    <source>
        <dbReference type="ARBA" id="ARBA00001946"/>
    </source>
</evidence>
<evidence type="ECO:0000256" key="5">
    <source>
        <dbReference type="ARBA" id="ARBA00022801"/>
    </source>
</evidence>
<evidence type="ECO:0000256" key="4">
    <source>
        <dbReference type="ARBA" id="ARBA00022723"/>
    </source>
</evidence>
<dbReference type="Proteomes" id="UP000700706">
    <property type="component" value="Unassembled WGS sequence"/>
</dbReference>
<reference evidence="10" key="1">
    <citation type="submission" date="2020-06" db="EMBL/GenBank/DDBJ databases">
        <title>Stable isotope informed genome-resolved metagenomics uncovers potential trophic interactions in rhizosphere soil.</title>
        <authorList>
            <person name="Starr E.P."/>
            <person name="Shi S."/>
            <person name="Blazewicz S.J."/>
            <person name="Koch B.J."/>
            <person name="Probst A.J."/>
            <person name="Hungate B.A."/>
            <person name="Pett-Ridge J."/>
            <person name="Firestone M.K."/>
            <person name="Banfield J.F."/>
        </authorList>
    </citation>
    <scope>NUCLEOTIDE SEQUENCE</scope>
    <source>
        <strain evidence="10">YM_69_17</strain>
    </source>
</reference>
<comment type="similarity">
    <text evidence="7 8">Belongs to the PINc/VapC protein family.</text>
</comment>
<proteinExistence type="inferred from homology"/>
<dbReference type="HAMAP" id="MF_00265">
    <property type="entry name" value="VapC_Nob1"/>
    <property type="match status" value="1"/>
</dbReference>
<keyword evidence="5 8" id="KW-0378">Hydrolase</keyword>
<evidence type="ECO:0000313" key="10">
    <source>
        <dbReference type="EMBL" id="MBW8726833.1"/>
    </source>
</evidence>
<keyword evidence="2 8" id="KW-1277">Toxin-antitoxin system</keyword>
<dbReference type="InterPro" id="IPR022907">
    <property type="entry name" value="VapC_family"/>
</dbReference>
<evidence type="ECO:0000313" key="11">
    <source>
        <dbReference type="Proteomes" id="UP000700706"/>
    </source>
</evidence>
<name>A0A952KE62_9PROT</name>
<dbReference type="Pfam" id="PF01850">
    <property type="entry name" value="PIN"/>
    <property type="match status" value="1"/>
</dbReference>
<feature type="binding site" evidence="8">
    <location>
        <position position="103"/>
    </location>
    <ligand>
        <name>Mg(2+)</name>
        <dbReference type="ChEBI" id="CHEBI:18420"/>
    </ligand>
</feature>
<evidence type="ECO:0000256" key="2">
    <source>
        <dbReference type="ARBA" id="ARBA00022649"/>
    </source>
</evidence>
<evidence type="ECO:0000256" key="6">
    <source>
        <dbReference type="ARBA" id="ARBA00022842"/>
    </source>
</evidence>
<feature type="binding site" evidence="8">
    <location>
        <position position="6"/>
    </location>
    <ligand>
        <name>Mg(2+)</name>
        <dbReference type="ChEBI" id="CHEBI:18420"/>
    </ligand>
</feature>
<dbReference type="InterPro" id="IPR002716">
    <property type="entry name" value="PIN_dom"/>
</dbReference>
<keyword evidence="8" id="KW-0800">Toxin</keyword>
<feature type="domain" description="PIN" evidence="9">
    <location>
        <begin position="4"/>
        <end position="122"/>
    </location>
</feature>
<evidence type="ECO:0000256" key="3">
    <source>
        <dbReference type="ARBA" id="ARBA00022722"/>
    </source>
</evidence>
<dbReference type="SUPFAM" id="SSF88723">
    <property type="entry name" value="PIN domain-like"/>
    <property type="match status" value="1"/>
</dbReference>
<dbReference type="PANTHER" id="PTHR33653">
    <property type="entry name" value="RIBONUCLEASE VAPC2"/>
    <property type="match status" value="1"/>
</dbReference>
<comment type="cofactor">
    <cofactor evidence="1 8">
        <name>Mg(2+)</name>
        <dbReference type="ChEBI" id="CHEBI:18420"/>
    </cofactor>
</comment>
<dbReference type="InterPro" id="IPR029060">
    <property type="entry name" value="PIN-like_dom_sf"/>
</dbReference>
<keyword evidence="4 8" id="KW-0479">Metal-binding</keyword>
<comment type="caution">
    <text evidence="10">The sequence shown here is derived from an EMBL/GenBank/DDBJ whole genome shotgun (WGS) entry which is preliminary data.</text>
</comment>
<dbReference type="GO" id="GO:0090729">
    <property type="term" value="F:toxin activity"/>
    <property type="evidence" value="ECO:0007669"/>
    <property type="project" value="UniProtKB-KW"/>
</dbReference>
<protein>
    <recommendedName>
        <fullName evidence="8">Ribonuclease VapC</fullName>
        <shortName evidence="8">RNase VapC</shortName>
        <ecNumber evidence="8">3.1.-.-</ecNumber>
    </recommendedName>
    <alternativeName>
        <fullName evidence="8">Toxin VapC</fullName>
    </alternativeName>
</protein>
<sequence>MSFLLDTNVVSETRKRARALPAVMAWLASVPAAELYISAITILELDQGRLSVARRDPAQGELLRRWIEERVLTAFDGRILPVDLRVVRRCALLQVPDRRPVTDALIAATALVHGLTVVTRNAHDFEPMNVPVIDPWLTADKQT</sequence>
<dbReference type="PANTHER" id="PTHR33653:SF1">
    <property type="entry name" value="RIBONUCLEASE VAPC2"/>
    <property type="match status" value="1"/>
</dbReference>
<dbReference type="GO" id="GO:0016787">
    <property type="term" value="F:hydrolase activity"/>
    <property type="evidence" value="ECO:0007669"/>
    <property type="project" value="UniProtKB-KW"/>
</dbReference>
<dbReference type="EMBL" id="JAEKLZ010000237">
    <property type="protein sequence ID" value="MBW8726833.1"/>
    <property type="molecule type" value="Genomic_DNA"/>
</dbReference>
<organism evidence="10 11">
    <name type="scientific">Inquilinus limosus</name>
    <dbReference type="NCBI Taxonomy" id="171674"/>
    <lineage>
        <taxon>Bacteria</taxon>
        <taxon>Pseudomonadati</taxon>
        <taxon>Pseudomonadota</taxon>
        <taxon>Alphaproteobacteria</taxon>
        <taxon>Rhodospirillales</taxon>
        <taxon>Rhodospirillaceae</taxon>
        <taxon>Inquilinus</taxon>
    </lineage>
</organism>
<dbReference type="AlphaFoldDB" id="A0A952KE62"/>
<keyword evidence="3 8" id="KW-0540">Nuclease</keyword>
<dbReference type="InterPro" id="IPR050556">
    <property type="entry name" value="Type_II_TA_system_RNase"/>
</dbReference>
<dbReference type="EC" id="3.1.-.-" evidence="8"/>
<dbReference type="GO" id="GO:0000287">
    <property type="term" value="F:magnesium ion binding"/>
    <property type="evidence" value="ECO:0007669"/>
    <property type="project" value="UniProtKB-UniRule"/>
</dbReference>
<gene>
    <name evidence="8" type="primary">vapC</name>
    <name evidence="10" type="ORF">JF625_17015</name>
</gene>